<dbReference type="GO" id="GO:0010181">
    <property type="term" value="F:FMN binding"/>
    <property type="evidence" value="ECO:0007669"/>
    <property type="project" value="InterPro"/>
</dbReference>
<dbReference type="Pfam" id="PF12682">
    <property type="entry name" value="Flavodoxin_4"/>
    <property type="match status" value="1"/>
</dbReference>
<dbReference type="AlphaFoldDB" id="A0A6J5DB82"/>
<dbReference type="InterPro" id="IPR008254">
    <property type="entry name" value="Flavodoxin/NO_synth"/>
</dbReference>
<feature type="domain" description="Flavodoxin-like" evidence="3">
    <location>
        <begin position="6"/>
        <end position="127"/>
    </location>
</feature>
<dbReference type="InterPro" id="IPR029039">
    <property type="entry name" value="Flavoprotein-like_sf"/>
</dbReference>
<organism evidence="4 5">
    <name type="scientific">Paraburkholderia solisilvae</name>
    <dbReference type="NCBI Taxonomy" id="624376"/>
    <lineage>
        <taxon>Bacteria</taxon>
        <taxon>Pseudomonadati</taxon>
        <taxon>Pseudomonadota</taxon>
        <taxon>Betaproteobacteria</taxon>
        <taxon>Burkholderiales</taxon>
        <taxon>Burkholderiaceae</taxon>
        <taxon>Paraburkholderia</taxon>
    </lineage>
</organism>
<keyword evidence="2" id="KW-0288">FMN</keyword>
<dbReference type="Gene3D" id="3.40.50.360">
    <property type="match status" value="1"/>
</dbReference>
<reference evidence="4 5" key="1">
    <citation type="submission" date="2020-04" db="EMBL/GenBank/DDBJ databases">
        <authorList>
            <person name="De Canck E."/>
        </authorList>
    </citation>
    <scope>NUCLEOTIDE SEQUENCE [LARGE SCALE GENOMIC DNA]</scope>
    <source>
        <strain evidence="4 5">LMG 29739</strain>
    </source>
</reference>
<protein>
    <recommendedName>
        <fullName evidence="3">Flavodoxin-like domain-containing protein</fullName>
    </recommendedName>
</protein>
<accession>A0A6J5DB82</accession>
<dbReference type="PANTHER" id="PTHR39201">
    <property type="entry name" value="EXPORTED PROTEIN-RELATED"/>
    <property type="match status" value="1"/>
</dbReference>
<dbReference type="RefSeq" id="WP_175109945.1">
    <property type="nucleotide sequence ID" value="NZ_CADIKF010000006.1"/>
</dbReference>
<dbReference type="Proteomes" id="UP000494329">
    <property type="component" value="Unassembled WGS sequence"/>
</dbReference>
<evidence type="ECO:0000256" key="2">
    <source>
        <dbReference type="ARBA" id="ARBA00022643"/>
    </source>
</evidence>
<gene>
    <name evidence="4" type="ORF">LMG29739_01246</name>
</gene>
<evidence type="ECO:0000256" key="1">
    <source>
        <dbReference type="ARBA" id="ARBA00022630"/>
    </source>
</evidence>
<sequence length="175" mass="19592">MQVNRKALVVYYSRSGTTSRLADVLAGMLPADCEPIRERAGPARREGVRGFARSIADVVWRRRVELEPSWFDVSRYEIVVIGTPVWANCACAPVATWLAEHARQLRHVAFFCSEGSHGSEKAFTQMSQLARISPVATCAVSARDLHTMRDYALLNAFAAKVRRRLAALETIEWTL</sequence>
<dbReference type="EMBL" id="CADIKF010000006">
    <property type="protein sequence ID" value="CAB3751183.1"/>
    <property type="molecule type" value="Genomic_DNA"/>
</dbReference>
<dbReference type="PANTHER" id="PTHR39201:SF1">
    <property type="entry name" value="FLAVODOXIN-LIKE DOMAIN-CONTAINING PROTEIN"/>
    <property type="match status" value="1"/>
</dbReference>
<keyword evidence="5" id="KW-1185">Reference proteome</keyword>
<dbReference type="SUPFAM" id="SSF52218">
    <property type="entry name" value="Flavoproteins"/>
    <property type="match status" value="1"/>
</dbReference>
<keyword evidence="1" id="KW-0285">Flavoprotein</keyword>
<proteinExistence type="predicted"/>
<evidence type="ECO:0000313" key="5">
    <source>
        <dbReference type="Proteomes" id="UP000494329"/>
    </source>
</evidence>
<name>A0A6J5DB82_9BURK</name>
<evidence type="ECO:0000259" key="3">
    <source>
        <dbReference type="Pfam" id="PF12682"/>
    </source>
</evidence>
<evidence type="ECO:0000313" key="4">
    <source>
        <dbReference type="EMBL" id="CAB3751183.1"/>
    </source>
</evidence>